<feature type="domain" description="GGDEF" evidence="4">
    <location>
        <begin position="320"/>
        <end position="452"/>
    </location>
</feature>
<dbReference type="Gene3D" id="3.30.70.270">
    <property type="match status" value="1"/>
</dbReference>
<reference evidence="5 6" key="1">
    <citation type="submission" date="2020-08" db="EMBL/GenBank/DDBJ databases">
        <title>Genomic Encyclopedia of Type Strains, Phase III (KMG-III): the genomes of soil and plant-associated and newly described type strains.</title>
        <authorList>
            <person name="Whitman W."/>
        </authorList>
    </citation>
    <scope>NUCLEOTIDE SEQUENCE [LARGE SCALE GENOMIC DNA]</scope>
    <source>
        <strain evidence="5 6">CECT 8088</strain>
    </source>
</reference>
<evidence type="ECO:0000256" key="1">
    <source>
        <dbReference type="SAM" id="MobiDB-lite"/>
    </source>
</evidence>
<accession>A0A839UZD3</accession>
<dbReference type="GO" id="GO:0006355">
    <property type="term" value="P:regulation of DNA-templated transcription"/>
    <property type="evidence" value="ECO:0007669"/>
    <property type="project" value="InterPro"/>
</dbReference>
<dbReference type="InterPro" id="IPR000160">
    <property type="entry name" value="GGDEF_dom"/>
</dbReference>
<feature type="domain" description="EAL" evidence="3">
    <location>
        <begin position="461"/>
        <end position="714"/>
    </location>
</feature>
<dbReference type="InterPro" id="IPR029016">
    <property type="entry name" value="GAF-like_dom_sf"/>
</dbReference>
<dbReference type="PROSITE" id="PS50883">
    <property type="entry name" value="EAL"/>
    <property type="match status" value="1"/>
</dbReference>
<evidence type="ECO:0000259" key="2">
    <source>
        <dbReference type="PROSITE" id="PS50112"/>
    </source>
</evidence>
<dbReference type="InterPro" id="IPR035919">
    <property type="entry name" value="EAL_sf"/>
</dbReference>
<feature type="region of interest" description="Disordered" evidence="1">
    <location>
        <begin position="1"/>
        <end position="22"/>
    </location>
</feature>
<dbReference type="InterPro" id="IPR052155">
    <property type="entry name" value="Biofilm_reg_signaling"/>
</dbReference>
<dbReference type="SMART" id="SM00091">
    <property type="entry name" value="PAS"/>
    <property type="match status" value="1"/>
</dbReference>
<dbReference type="PANTHER" id="PTHR44757:SF2">
    <property type="entry name" value="BIOFILM ARCHITECTURE MAINTENANCE PROTEIN MBAA"/>
    <property type="match status" value="1"/>
</dbReference>
<comment type="caution">
    <text evidence="5">The sequence shown here is derived from an EMBL/GenBank/DDBJ whole genome shotgun (WGS) entry which is preliminary data.</text>
</comment>
<sequence>MLPGDASAYRVRDPDDPASMIPTAEPDLERITRLAARLFDVPIATFSVRRDDHVIMRSKVGIDLCEAPLETTFCRHTTEAGGILIVPDATTDARFRTNPFVLGPPHICFYAGVTVRSANGRVHGVVSLIDTRIREGLTEAEREQLSDIGELFAKRLELDRLGAQLEVSLDRFATVAATIQDAIVCFDNRGMLTEWNEAAERLFGYGTAEILGQPLSRLIHPDSQALYEARLTALLQDNGLLRTNRVAEFGAIRKDGTSFIAEVSTSTWRQGGHISIIRDTTERRRNEQRLFQLASLDPLTGLPNRGSLLRELASGLHQRRPLTLLMLDLDGFNEVNEAFGHSAGDRTLLMVADRLLRTCPQARQIARLGGDEFVVLLDGDDERQARAVALDVIEVVSQPFDIAAQSMAIGTSIGIALAPHHGERAEDIMNAADLALRRTKTRGKGSCEIFTPLLRQISTSRRAFDRELQAAFDCGQFKVFYQPQFRIDGHALAGAEALIRWRHPERGLLTPAHFIEALSHRSAAPEIGDWILRSACRAAAIWRRSSTDFRIGVNLFEAQLRSPHFVSTIDGILRDCRLPPEALELEIVENIVLCHDAQIRHGLGELRDLGVGLAFDDYGTGFASLSLLKGLPVTRLKIDRSFVQDIDTDHENRALVSAILYLAESFRMDVIAEGVETAAQLETLRELGCSQIQGYLMGRPVTQEAFGLRFLDGPKQDW</sequence>
<dbReference type="Gene3D" id="3.30.450.40">
    <property type="match status" value="1"/>
</dbReference>
<feature type="domain" description="PAS" evidence="2">
    <location>
        <begin position="168"/>
        <end position="238"/>
    </location>
</feature>
<dbReference type="PROSITE" id="PS50887">
    <property type="entry name" value="GGDEF"/>
    <property type="match status" value="1"/>
</dbReference>
<dbReference type="Gene3D" id="3.20.20.450">
    <property type="entry name" value="EAL domain"/>
    <property type="match status" value="1"/>
</dbReference>
<dbReference type="SUPFAM" id="SSF55785">
    <property type="entry name" value="PYP-like sensor domain (PAS domain)"/>
    <property type="match status" value="1"/>
</dbReference>
<dbReference type="SUPFAM" id="SSF55073">
    <property type="entry name" value="Nucleotide cyclase"/>
    <property type="match status" value="1"/>
</dbReference>
<dbReference type="CDD" id="cd01949">
    <property type="entry name" value="GGDEF"/>
    <property type="match status" value="1"/>
</dbReference>
<evidence type="ECO:0000259" key="3">
    <source>
        <dbReference type="PROSITE" id="PS50883"/>
    </source>
</evidence>
<dbReference type="InterPro" id="IPR035965">
    <property type="entry name" value="PAS-like_dom_sf"/>
</dbReference>
<protein>
    <submittedName>
        <fullName evidence="5">Diguanylate cyclase (GGDEF)-like protein/PAS domain S-box-containing protein</fullName>
    </submittedName>
</protein>
<dbReference type="EMBL" id="JACHXV010000019">
    <property type="protein sequence ID" value="MBB3175146.1"/>
    <property type="molecule type" value="Genomic_DNA"/>
</dbReference>
<dbReference type="AlphaFoldDB" id="A0A839UZD3"/>
<dbReference type="Pfam" id="PF00989">
    <property type="entry name" value="PAS"/>
    <property type="match status" value="1"/>
</dbReference>
<dbReference type="InterPro" id="IPR003018">
    <property type="entry name" value="GAF"/>
</dbReference>
<dbReference type="Pfam" id="PF00990">
    <property type="entry name" value="GGDEF"/>
    <property type="match status" value="1"/>
</dbReference>
<proteinExistence type="predicted"/>
<dbReference type="CDD" id="cd00130">
    <property type="entry name" value="PAS"/>
    <property type="match status" value="1"/>
</dbReference>
<dbReference type="InterPro" id="IPR029787">
    <property type="entry name" value="Nucleotide_cyclase"/>
</dbReference>
<dbReference type="SMART" id="SM00052">
    <property type="entry name" value="EAL"/>
    <property type="match status" value="1"/>
</dbReference>
<evidence type="ECO:0000259" key="4">
    <source>
        <dbReference type="PROSITE" id="PS50887"/>
    </source>
</evidence>
<dbReference type="InterPro" id="IPR013767">
    <property type="entry name" value="PAS_fold"/>
</dbReference>
<dbReference type="NCBIfam" id="TIGR00254">
    <property type="entry name" value="GGDEF"/>
    <property type="match status" value="1"/>
</dbReference>
<dbReference type="CDD" id="cd01948">
    <property type="entry name" value="EAL"/>
    <property type="match status" value="1"/>
</dbReference>
<dbReference type="Pfam" id="PF00563">
    <property type="entry name" value="EAL"/>
    <property type="match status" value="1"/>
</dbReference>
<dbReference type="SUPFAM" id="SSF141868">
    <property type="entry name" value="EAL domain-like"/>
    <property type="match status" value="1"/>
</dbReference>
<dbReference type="PROSITE" id="PS50112">
    <property type="entry name" value="PAS"/>
    <property type="match status" value="1"/>
</dbReference>
<dbReference type="RefSeq" id="WP_183275483.1">
    <property type="nucleotide sequence ID" value="NZ_JACHXV010000019.1"/>
</dbReference>
<dbReference type="Gene3D" id="3.30.450.20">
    <property type="entry name" value="PAS domain"/>
    <property type="match status" value="1"/>
</dbReference>
<dbReference type="PANTHER" id="PTHR44757">
    <property type="entry name" value="DIGUANYLATE CYCLASE DGCP"/>
    <property type="match status" value="1"/>
</dbReference>
<dbReference type="SMART" id="SM00267">
    <property type="entry name" value="GGDEF"/>
    <property type="match status" value="1"/>
</dbReference>
<dbReference type="Proteomes" id="UP000557688">
    <property type="component" value="Unassembled WGS sequence"/>
</dbReference>
<name>A0A839UZD3_9PROT</name>
<organism evidence="5 6">
    <name type="scientific">Endobacter medicaginis</name>
    <dbReference type="NCBI Taxonomy" id="1181271"/>
    <lineage>
        <taxon>Bacteria</taxon>
        <taxon>Pseudomonadati</taxon>
        <taxon>Pseudomonadota</taxon>
        <taxon>Alphaproteobacteria</taxon>
        <taxon>Acetobacterales</taxon>
        <taxon>Acetobacteraceae</taxon>
        <taxon>Endobacter</taxon>
    </lineage>
</organism>
<dbReference type="InterPro" id="IPR001633">
    <property type="entry name" value="EAL_dom"/>
</dbReference>
<dbReference type="InterPro" id="IPR000014">
    <property type="entry name" value="PAS"/>
</dbReference>
<evidence type="ECO:0000313" key="5">
    <source>
        <dbReference type="EMBL" id="MBB3175146.1"/>
    </source>
</evidence>
<dbReference type="SUPFAM" id="SSF55781">
    <property type="entry name" value="GAF domain-like"/>
    <property type="match status" value="1"/>
</dbReference>
<dbReference type="InterPro" id="IPR043128">
    <property type="entry name" value="Rev_trsase/Diguanyl_cyclase"/>
</dbReference>
<dbReference type="SMART" id="SM00065">
    <property type="entry name" value="GAF"/>
    <property type="match status" value="1"/>
</dbReference>
<keyword evidence="6" id="KW-1185">Reference proteome</keyword>
<dbReference type="NCBIfam" id="TIGR00229">
    <property type="entry name" value="sensory_box"/>
    <property type="match status" value="1"/>
</dbReference>
<gene>
    <name evidence="5" type="ORF">FHR90_002996</name>
</gene>
<evidence type="ECO:0000313" key="6">
    <source>
        <dbReference type="Proteomes" id="UP000557688"/>
    </source>
</evidence>